<keyword evidence="1" id="KW-0808">Transferase</keyword>
<evidence type="ECO:0000313" key="1">
    <source>
        <dbReference type="EMBL" id="MBZ0160772.1"/>
    </source>
</evidence>
<name>A0AAJ1ALY9_9BACT</name>
<dbReference type="EMBL" id="JAIOIU010000147">
    <property type="protein sequence ID" value="MBZ0160772.1"/>
    <property type="molecule type" value="Genomic_DNA"/>
</dbReference>
<gene>
    <name evidence="1" type="ORF">K8G79_11665</name>
</gene>
<dbReference type="Gene3D" id="3.10.450.620">
    <property type="entry name" value="JHP933, nucleotidyltransferase-like core domain"/>
    <property type="match status" value="1"/>
</dbReference>
<reference evidence="1 2" key="1">
    <citation type="journal article" date="2021" name="bioRxiv">
        <title>Unraveling nitrogen, sulfur and carbon metabolic pathways and microbial community transcriptional responses to substrate deprivation and toxicity stresses in a bioreactor mimicking anoxic brackish coastal sediment conditions.</title>
        <authorList>
            <person name="Martins P.D."/>
            <person name="Echeveste M.J."/>
            <person name="Arshad A."/>
            <person name="Kurth J."/>
            <person name="Ouboter H."/>
            <person name="Jetten M.S.M."/>
            <person name="Welte C.U."/>
        </authorList>
    </citation>
    <scope>NUCLEOTIDE SEQUENCE [LARGE SCALE GENOMIC DNA]</scope>
    <source>
        <strain evidence="1">MAG_38</strain>
    </source>
</reference>
<sequence>MKSYLADLVAPEANPLRRKNLVREYLQARILQGLQEHRAFLNWAFLGGTALRFLYSMPRYSEDLELSVIHPTQDHRFRELLVGLKLAFEAEAYSVRIKVSDARTVCSAFLSFEGLLFELGISPRRHEMLSVRIGIDTNPPLGAGTLTTLIRRYVTVNILHYDKPSLLAGKLHAVLTRKYTKGRDLYDLIWYLADNTWPAPNCELLNAALTQTGWRGERVTENNWRDLLKVRLSQLDWERAAADVRPFLERDQDAALVTKETCVKLLTA</sequence>
<dbReference type="Pfam" id="PF08843">
    <property type="entry name" value="AbiEii"/>
    <property type="match status" value="1"/>
</dbReference>
<dbReference type="GO" id="GO:0016740">
    <property type="term" value="F:transferase activity"/>
    <property type="evidence" value="ECO:0007669"/>
    <property type="project" value="UniProtKB-KW"/>
</dbReference>
<dbReference type="InterPro" id="IPR014942">
    <property type="entry name" value="AbiEii"/>
</dbReference>
<dbReference type="Proteomes" id="UP001197609">
    <property type="component" value="Unassembled WGS sequence"/>
</dbReference>
<evidence type="ECO:0000313" key="2">
    <source>
        <dbReference type="Proteomes" id="UP001197609"/>
    </source>
</evidence>
<proteinExistence type="predicted"/>
<dbReference type="AlphaFoldDB" id="A0AAJ1ALY9"/>
<protein>
    <submittedName>
        <fullName evidence="1">Nucleotidyl transferase AbiEii/AbiGii toxin family protein</fullName>
    </submittedName>
</protein>
<organism evidence="1 2">
    <name type="scientific">Candidatus Methylomirabilis tolerans</name>
    <dbReference type="NCBI Taxonomy" id="3123416"/>
    <lineage>
        <taxon>Bacteria</taxon>
        <taxon>Candidatus Methylomirabilota</taxon>
        <taxon>Candidatus Methylomirabilia</taxon>
        <taxon>Candidatus Methylomirabilales</taxon>
        <taxon>Candidatus Methylomirabilaceae</taxon>
        <taxon>Candidatus Methylomirabilis</taxon>
    </lineage>
</organism>
<accession>A0AAJ1ALY9</accession>
<comment type="caution">
    <text evidence="1">The sequence shown here is derived from an EMBL/GenBank/DDBJ whole genome shotgun (WGS) entry which is preliminary data.</text>
</comment>